<evidence type="ECO:0000313" key="9">
    <source>
        <dbReference type="EMBL" id="KUK89824.1"/>
    </source>
</evidence>
<dbReference type="EMBL" id="LGGW01000065">
    <property type="protein sequence ID" value="KUK89824.1"/>
    <property type="molecule type" value="Genomic_DNA"/>
</dbReference>
<proteinExistence type="inferred from homology"/>
<evidence type="ECO:0000313" key="10">
    <source>
        <dbReference type="Proteomes" id="UP000055014"/>
    </source>
</evidence>
<dbReference type="PATRIC" id="fig|1236046.5.peg.450"/>
<reference evidence="10" key="1">
    <citation type="journal article" date="2015" name="MBio">
        <title>Genome-Resolved Metagenomic Analysis Reveals Roles for Candidate Phyla and Other Microbial Community Members in Biogeochemical Transformations in Oil Reservoirs.</title>
        <authorList>
            <person name="Hu P."/>
            <person name="Tom L."/>
            <person name="Singh A."/>
            <person name="Thomas B.C."/>
            <person name="Baker B.J."/>
            <person name="Piceno Y.M."/>
            <person name="Andersen G.L."/>
            <person name="Banfield J.F."/>
        </authorList>
    </citation>
    <scope>NUCLEOTIDE SEQUENCE [LARGE SCALE GENOMIC DNA]</scope>
</reference>
<evidence type="ECO:0000256" key="3">
    <source>
        <dbReference type="ARBA" id="ARBA00022898"/>
    </source>
</evidence>
<dbReference type="Pfam" id="PF00266">
    <property type="entry name" value="Aminotran_5"/>
    <property type="match status" value="1"/>
</dbReference>
<organism evidence="9 10">
    <name type="scientific">Mesotoga infera</name>
    <dbReference type="NCBI Taxonomy" id="1236046"/>
    <lineage>
        <taxon>Bacteria</taxon>
        <taxon>Thermotogati</taxon>
        <taxon>Thermotogota</taxon>
        <taxon>Thermotogae</taxon>
        <taxon>Kosmotogales</taxon>
        <taxon>Kosmotogaceae</taxon>
        <taxon>Mesotoga</taxon>
    </lineage>
</organism>
<dbReference type="InterPro" id="IPR015422">
    <property type="entry name" value="PyrdxlP-dep_Trfase_small"/>
</dbReference>
<dbReference type="InterPro" id="IPR020578">
    <property type="entry name" value="Aminotrans_V_PyrdxlP_BS"/>
</dbReference>
<dbReference type="FunFam" id="3.90.1150.10:FF:000031">
    <property type="entry name" value="Serine--glyoxylate aminotransferase"/>
    <property type="match status" value="1"/>
</dbReference>
<feature type="domain" description="Aminotransferase class V" evidence="8">
    <location>
        <begin position="49"/>
        <end position="344"/>
    </location>
</feature>
<protein>
    <submittedName>
        <fullName evidence="9">Serine-pyruvate aminotransferase/archaeal aspartate aminotransferase</fullName>
    </submittedName>
</protein>
<dbReference type="InterPro" id="IPR015421">
    <property type="entry name" value="PyrdxlP-dep_Trfase_major"/>
</dbReference>
<dbReference type="SUPFAM" id="SSF53383">
    <property type="entry name" value="PLP-dependent transferases"/>
    <property type="match status" value="1"/>
</dbReference>
<dbReference type="Proteomes" id="UP000055014">
    <property type="component" value="Unassembled WGS sequence"/>
</dbReference>
<evidence type="ECO:0000256" key="4">
    <source>
        <dbReference type="PIRSR" id="PIRSR000524-1"/>
    </source>
</evidence>
<dbReference type="PROSITE" id="PS00595">
    <property type="entry name" value="AA_TRANSFER_CLASS_5"/>
    <property type="match status" value="1"/>
</dbReference>
<dbReference type="InterPro" id="IPR000192">
    <property type="entry name" value="Aminotrans_V_dom"/>
</dbReference>
<dbReference type="Gene3D" id="3.90.1150.10">
    <property type="entry name" value="Aspartate Aminotransferase, domain 1"/>
    <property type="match status" value="1"/>
</dbReference>
<dbReference type="GO" id="GO:0019265">
    <property type="term" value="P:glycine biosynthetic process, by transamination of glyoxylate"/>
    <property type="evidence" value="ECO:0007669"/>
    <property type="project" value="TreeGrafter"/>
</dbReference>
<dbReference type="InterPro" id="IPR024169">
    <property type="entry name" value="SP_NH2Trfase/AEP_transaminase"/>
</dbReference>
<dbReference type="PIRSF" id="PIRSF000524">
    <property type="entry name" value="SPT"/>
    <property type="match status" value="1"/>
</dbReference>
<evidence type="ECO:0000256" key="5">
    <source>
        <dbReference type="PIRSR" id="PIRSR000524-50"/>
    </source>
</evidence>
<comment type="caution">
    <text evidence="9">The sequence shown here is derived from an EMBL/GenBank/DDBJ whole genome shotgun (WGS) entry which is preliminary data.</text>
</comment>
<evidence type="ECO:0000256" key="7">
    <source>
        <dbReference type="RuleBase" id="RU004504"/>
    </source>
</evidence>
<dbReference type="GO" id="GO:0004760">
    <property type="term" value="F:L-serine-pyruvate transaminase activity"/>
    <property type="evidence" value="ECO:0007669"/>
    <property type="project" value="TreeGrafter"/>
</dbReference>
<dbReference type="PANTHER" id="PTHR21152:SF40">
    <property type="entry name" value="ALANINE--GLYOXYLATE AMINOTRANSFERASE"/>
    <property type="match status" value="1"/>
</dbReference>
<evidence type="ECO:0000256" key="1">
    <source>
        <dbReference type="ARBA" id="ARBA00001933"/>
    </source>
</evidence>
<dbReference type="InterPro" id="IPR015424">
    <property type="entry name" value="PyrdxlP-dep_Trfase"/>
</dbReference>
<dbReference type="Gene3D" id="3.40.640.10">
    <property type="entry name" value="Type I PLP-dependent aspartate aminotransferase-like (Major domain)"/>
    <property type="match status" value="1"/>
</dbReference>
<keyword evidence="9" id="KW-0032">Aminotransferase</keyword>
<comment type="cofactor">
    <cofactor evidence="1 5 7">
        <name>pyridoxal 5'-phosphate</name>
        <dbReference type="ChEBI" id="CHEBI:597326"/>
    </cofactor>
</comment>
<feature type="modified residue" description="N6-(pyridoxal phosphate)lysine" evidence="5">
    <location>
        <position position="213"/>
    </location>
</feature>
<comment type="similarity">
    <text evidence="2 6">Belongs to the class-V pyridoxal-phosphate-dependent aminotransferase family.</text>
</comment>
<name>A0A101I7D4_9BACT</name>
<keyword evidence="9" id="KW-0670">Pyruvate</keyword>
<accession>A0A101I7D4</accession>
<evidence type="ECO:0000256" key="6">
    <source>
        <dbReference type="RuleBase" id="RU004075"/>
    </source>
</evidence>
<keyword evidence="3 5" id="KW-0663">Pyridoxal phosphate</keyword>
<gene>
    <name evidence="9" type="ORF">XE02_0840</name>
</gene>
<dbReference type="PANTHER" id="PTHR21152">
    <property type="entry name" value="AMINOTRANSFERASE CLASS V"/>
    <property type="match status" value="1"/>
</dbReference>
<dbReference type="GO" id="GO:0008453">
    <property type="term" value="F:alanine-glyoxylate transaminase activity"/>
    <property type="evidence" value="ECO:0007669"/>
    <property type="project" value="TreeGrafter"/>
</dbReference>
<feature type="binding site" evidence="4">
    <location>
        <position position="351"/>
    </location>
    <ligand>
        <name>substrate</name>
    </ligand>
</feature>
<keyword evidence="9" id="KW-0808">Transferase</keyword>
<evidence type="ECO:0000256" key="2">
    <source>
        <dbReference type="ARBA" id="ARBA00009236"/>
    </source>
</evidence>
<evidence type="ECO:0000259" key="8">
    <source>
        <dbReference type="Pfam" id="PF00266"/>
    </source>
</evidence>
<dbReference type="AlphaFoldDB" id="A0A101I7D4"/>
<sequence>MDYFDTEIKPNEIGLEVPKLAKMIKKNYLLAPGPTPVPIDVLLEGARDTIHHRTPQFKKIYEDAVSGTKKVFKTENDLFILASSGTGAMEMAVTNIVNPGEKVIVCSVGKFGERWLELAKTFGAEIVLIEREYGDFYTPEMVEKALNDNPDAVAVLTTLSETSTGTVMDIEGISKVVKRAGKLIAVDGISGLVAEPLLTDEWGLDIVVSGSQKGFMLPPGLAFISFSKEAVEKAKNTKSTSFYFNLKKYLKDPLPWTPAVNLIYQQSLAVKMLLEEGMENVWARHELMGKATREAIKAMGLELFSRRPGNVLTSVKVPEGVDGGKIVSIMRDEYGVTIAGGQGTMKGNIFRIAHLGYMSDYDVVIALTSLEKVLRRLGFKVEFGTGARVAMKIFEEEGA</sequence>